<accession>A0A8J2ZFN9</accession>
<gene>
    <name evidence="2" type="ORF">GCM10010964_42550</name>
</gene>
<comment type="caution">
    <text evidence="2">The sequence shown here is derived from an EMBL/GenBank/DDBJ whole genome shotgun (WGS) entry which is preliminary data.</text>
</comment>
<dbReference type="RefSeq" id="WP_188903966.1">
    <property type="nucleotide sequence ID" value="NZ_BMKS01000023.1"/>
</dbReference>
<evidence type="ECO:0000313" key="3">
    <source>
        <dbReference type="Proteomes" id="UP000597507"/>
    </source>
</evidence>
<sequence length="158" mass="16500">MVGSAGGGEAVEARGGLARFLTLGFAAGFVSVLVFHQGAVWLLHAAGLLTNPPFPLRAVPPFGVPQVYSLAFWGGAWGVAVAAILWARPGWHPVLVGLLVGTIGCVLVGFTVVAALRGQPLMGGWDPNRWWRSVVINGAWGLGTGLLLLPFRPRRSAG</sequence>
<feature type="transmembrane region" description="Helical" evidence="1">
    <location>
        <begin position="67"/>
        <end position="87"/>
    </location>
</feature>
<feature type="transmembrane region" description="Helical" evidence="1">
    <location>
        <begin position="20"/>
        <end position="47"/>
    </location>
</feature>
<evidence type="ECO:0000256" key="1">
    <source>
        <dbReference type="SAM" id="Phobius"/>
    </source>
</evidence>
<dbReference type="EMBL" id="BMKS01000023">
    <property type="protein sequence ID" value="GGG50763.1"/>
    <property type="molecule type" value="Genomic_DNA"/>
</dbReference>
<dbReference type="AlphaFoldDB" id="A0A8J2ZFN9"/>
<name>A0A8J2ZFN9_9PROT</name>
<keyword evidence="3" id="KW-1185">Reference proteome</keyword>
<reference evidence="2 3" key="1">
    <citation type="journal article" date="2014" name="Int. J. Syst. Evol. Microbiol.">
        <title>Complete genome sequence of Corynebacterium casei LMG S-19264T (=DSM 44701T), isolated from a smear-ripened cheese.</title>
        <authorList>
            <consortium name="US DOE Joint Genome Institute (JGI-PGF)"/>
            <person name="Walter F."/>
            <person name="Albersmeier A."/>
            <person name="Kalinowski J."/>
            <person name="Ruckert C."/>
        </authorList>
    </citation>
    <scope>NUCLEOTIDE SEQUENCE [LARGE SCALE GENOMIC DNA]</scope>
    <source>
        <strain evidence="2 3">CGMCC 1.16330</strain>
    </source>
</reference>
<protein>
    <submittedName>
        <fullName evidence="2">Uncharacterized protein</fullName>
    </submittedName>
</protein>
<proteinExistence type="predicted"/>
<feature type="transmembrane region" description="Helical" evidence="1">
    <location>
        <begin position="130"/>
        <end position="151"/>
    </location>
</feature>
<keyword evidence="1" id="KW-0812">Transmembrane</keyword>
<keyword evidence="1" id="KW-1133">Transmembrane helix</keyword>
<feature type="transmembrane region" description="Helical" evidence="1">
    <location>
        <begin position="94"/>
        <end position="118"/>
    </location>
</feature>
<keyword evidence="1" id="KW-0472">Membrane</keyword>
<dbReference type="Proteomes" id="UP000597507">
    <property type="component" value="Unassembled WGS sequence"/>
</dbReference>
<evidence type="ECO:0000313" key="2">
    <source>
        <dbReference type="EMBL" id="GGG50763.1"/>
    </source>
</evidence>
<organism evidence="2 3">
    <name type="scientific">Caldovatus sediminis</name>
    <dbReference type="NCBI Taxonomy" id="2041189"/>
    <lineage>
        <taxon>Bacteria</taxon>
        <taxon>Pseudomonadati</taxon>
        <taxon>Pseudomonadota</taxon>
        <taxon>Alphaproteobacteria</taxon>
        <taxon>Acetobacterales</taxon>
        <taxon>Roseomonadaceae</taxon>
        <taxon>Caldovatus</taxon>
    </lineage>
</organism>